<keyword evidence="2 3" id="KW-1015">Disulfide bond</keyword>
<dbReference type="InParanoid" id="K1QZ83"/>
<dbReference type="PROSITE" id="PS00420">
    <property type="entry name" value="SRCR_1"/>
    <property type="match status" value="1"/>
</dbReference>
<feature type="disulfide bond" evidence="3">
    <location>
        <begin position="87"/>
        <end position="97"/>
    </location>
</feature>
<evidence type="ECO:0000313" key="4">
    <source>
        <dbReference type="EMBL" id="EKC36479.1"/>
    </source>
</evidence>
<dbReference type="AlphaFoldDB" id="K1QZ83"/>
<dbReference type="PRINTS" id="PR00258">
    <property type="entry name" value="SPERACTRCPTR"/>
</dbReference>
<dbReference type="PANTHER" id="PTHR48071:SF28">
    <property type="entry name" value="SRCR DOMAIN-CONTAINING PROTEIN"/>
    <property type="match status" value="1"/>
</dbReference>
<dbReference type="FunFam" id="3.10.250.10:FF:000001">
    <property type="entry name" value="Lysyl oxidase 4 isoform X1"/>
    <property type="match status" value="1"/>
</dbReference>
<evidence type="ECO:0000256" key="3">
    <source>
        <dbReference type="PROSITE-ProRule" id="PRU00196"/>
    </source>
</evidence>
<dbReference type="InterPro" id="IPR001190">
    <property type="entry name" value="SRCR"/>
</dbReference>
<dbReference type="EMBL" id="JH816387">
    <property type="protein sequence ID" value="EKC36479.1"/>
    <property type="molecule type" value="Genomic_DNA"/>
</dbReference>
<gene>
    <name evidence="4" type="ORF">CGI_10027018</name>
</gene>
<evidence type="ECO:0000256" key="2">
    <source>
        <dbReference type="ARBA" id="ARBA00023157"/>
    </source>
</evidence>
<dbReference type="SMART" id="SM00202">
    <property type="entry name" value="SR"/>
    <property type="match status" value="1"/>
</dbReference>
<organism evidence="4">
    <name type="scientific">Magallana gigas</name>
    <name type="common">Pacific oyster</name>
    <name type="synonym">Crassostrea gigas</name>
    <dbReference type="NCBI Taxonomy" id="29159"/>
    <lineage>
        <taxon>Eukaryota</taxon>
        <taxon>Metazoa</taxon>
        <taxon>Spiralia</taxon>
        <taxon>Lophotrochozoa</taxon>
        <taxon>Mollusca</taxon>
        <taxon>Bivalvia</taxon>
        <taxon>Autobranchia</taxon>
        <taxon>Pteriomorphia</taxon>
        <taxon>Ostreida</taxon>
        <taxon>Ostreoidea</taxon>
        <taxon>Ostreidae</taxon>
        <taxon>Magallana</taxon>
    </lineage>
</organism>
<reference evidence="4" key="1">
    <citation type="journal article" date="2012" name="Nature">
        <title>The oyster genome reveals stress adaptation and complexity of shell formation.</title>
        <authorList>
            <person name="Zhang G."/>
            <person name="Fang X."/>
            <person name="Guo X."/>
            <person name="Li L."/>
            <person name="Luo R."/>
            <person name="Xu F."/>
            <person name="Yang P."/>
            <person name="Zhang L."/>
            <person name="Wang X."/>
            <person name="Qi H."/>
            <person name="Xiong Z."/>
            <person name="Que H."/>
            <person name="Xie Y."/>
            <person name="Holland P.W."/>
            <person name="Paps J."/>
            <person name="Zhu Y."/>
            <person name="Wu F."/>
            <person name="Chen Y."/>
            <person name="Wang J."/>
            <person name="Peng C."/>
            <person name="Meng J."/>
            <person name="Yang L."/>
            <person name="Liu J."/>
            <person name="Wen B."/>
            <person name="Zhang N."/>
            <person name="Huang Z."/>
            <person name="Zhu Q."/>
            <person name="Feng Y."/>
            <person name="Mount A."/>
            <person name="Hedgecock D."/>
            <person name="Xu Z."/>
            <person name="Liu Y."/>
            <person name="Domazet-Loso T."/>
            <person name="Du Y."/>
            <person name="Sun X."/>
            <person name="Zhang S."/>
            <person name="Liu B."/>
            <person name="Cheng P."/>
            <person name="Jiang X."/>
            <person name="Li J."/>
            <person name="Fan D."/>
            <person name="Wang W."/>
            <person name="Fu W."/>
            <person name="Wang T."/>
            <person name="Wang B."/>
            <person name="Zhang J."/>
            <person name="Peng Z."/>
            <person name="Li Y."/>
            <person name="Li N."/>
            <person name="Wang J."/>
            <person name="Chen M."/>
            <person name="He Y."/>
            <person name="Tan F."/>
            <person name="Song X."/>
            <person name="Zheng Q."/>
            <person name="Huang R."/>
            <person name="Yang H."/>
            <person name="Du X."/>
            <person name="Chen L."/>
            <person name="Yang M."/>
            <person name="Gaffney P.M."/>
            <person name="Wang S."/>
            <person name="Luo L."/>
            <person name="She Z."/>
            <person name="Ming Y."/>
            <person name="Huang W."/>
            <person name="Zhang S."/>
            <person name="Huang B."/>
            <person name="Zhang Y."/>
            <person name="Qu T."/>
            <person name="Ni P."/>
            <person name="Miao G."/>
            <person name="Wang J."/>
            <person name="Wang Q."/>
            <person name="Steinberg C.E."/>
            <person name="Wang H."/>
            <person name="Li N."/>
            <person name="Qian L."/>
            <person name="Zhang G."/>
            <person name="Li Y."/>
            <person name="Yang H."/>
            <person name="Liu X."/>
            <person name="Wang J."/>
            <person name="Yin Y."/>
            <person name="Wang J."/>
        </authorList>
    </citation>
    <scope>NUCLEOTIDE SEQUENCE [LARGE SCALE GENOMIC DNA]</scope>
    <source>
        <strain evidence="4">05x7-T-G4-1.051#20</strain>
    </source>
</reference>
<dbReference type="PROSITE" id="PS50287">
    <property type="entry name" value="SRCR_2"/>
    <property type="match status" value="1"/>
</dbReference>
<dbReference type="InterPro" id="IPR036772">
    <property type="entry name" value="SRCR-like_dom_sf"/>
</dbReference>
<protein>
    <submittedName>
        <fullName evidence="4">Neurotrypsin</fullName>
    </submittedName>
</protein>
<sequence>MLKDTPKEPGFQYFNPVRLVGGSTVYEGRVEVYRNGVWGTVCDESWDDQNTVVVCTSMGFSSEGAQALYGQPFGRGTGPVHMNGVECQGNESSILQCNHRGWENQDCDHSRDVSVNCTSFRSMFYIYFFYLQH</sequence>
<dbReference type="PANTHER" id="PTHR48071">
    <property type="entry name" value="SRCR DOMAIN-CONTAINING PROTEIN"/>
    <property type="match status" value="1"/>
</dbReference>
<comment type="caution">
    <text evidence="3">Lacks conserved residue(s) required for the propagation of feature annotation.</text>
</comment>
<name>K1QZ83_MAGGI</name>
<dbReference type="Gene3D" id="3.10.250.10">
    <property type="entry name" value="SRCR-like domain"/>
    <property type="match status" value="1"/>
</dbReference>
<accession>K1QZ83</accession>
<dbReference type="SUPFAM" id="SSF56487">
    <property type="entry name" value="SRCR-like"/>
    <property type="match status" value="1"/>
</dbReference>
<evidence type="ECO:0000256" key="1">
    <source>
        <dbReference type="ARBA" id="ARBA00022729"/>
    </source>
</evidence>
<keyword evidence="1" id="KW-0732">Signal</keyword>
<dbReference type="HOGENOM" id="CLU_002555_6_1_1"/>
<dbReference type="GO" id="GO:0016020">
    <property type="term" value="C:membrane"/>
    <property type="evidence" value="ECO:0007669"/>
    <property type="project" value="InterPro"/>
</dbReference>
<proteinExistence type="predicted"/>
<dbReference type="Pfam" id="PF00530">
    <property type="entry name" value="SRCR"/>
    <property type="match status" value="1"/>
</dbReference>